<evidence type="ECO:0000256" key="2">
    <source>
        <dbReference type="SAM" id="MobiDB-lite"/>
    </source>
</evidence>
<feature type="compositionally biased region" description="Basic residues" evidence="2">
    <location>
        <begin position="330"/>
        <end position="348"/>
    </location>
</feature>
<comment type="caution">
    <text evidence="3">The sequence shown here is derived from an EMBL/GenBank/DDBJ whole genome shotgun (WGS) entry which is preliminary data.</text>
</comment>
<evidence type="ECO:0000313" key="3">
    <source>
        <dbReference type="EMBL" id="KAH8032187.1"/>
    </source>
</evidence>
<name>A0A9J6ECG1_RHIMP</name>
<feature type="compositionally biased region" description="Basic residues" evidence="2">
    <location>
        <begin position="356"/>
        <end position="365"/>
    </location>
</feature>
<sequence>MEVQVNGEDISPEEFLEGTDWCTIESKTQVNRANAQSNTQNGAPSCTGEGADFNRQRSRRQTRNIKQQVIRKSKMPLLPRSDFKIVIRPRGGLDVATTGTVRLTSAIYRPANVPAHEAGEDTMCSNNHQDIIVVSTPHASYADKYRQLQAITIGDRHHEVSAYETAPDNTVKGIIKGIPLEKDAKSIHTSIVHARNPYALAAKRLSNTTTVIVAFEGSRVPTYVNYGGAFLRCTLYRKQIDMCHCCGKLGHRMDVCPKPKDKVCRGCDAPNPGPNHQCSPHCKLCGGAHMTGDRKCRARYKTPHIVTKRQWERLKANEEAEATATNYSTRKPRSRSRTPSRSQSRSRSRTPGSRKQQQRRARSRTPGRTPTRDAKTTDSVSFSDAIKGKRTTNVEAGGKIHTKIEAAIAQLTQTIQTMQKQIECMQAQIHAKDELIQKLQSAAHSKTDQQAMQETQEELVEDGEVEGPDTKRGPAISLKKSVRSKRTRAATGDTRVKALEARMSNIEETITATITRTIQQSLESIYLRLSRLEAANSALVTSHSEAAPHL</sequence>
<dbReference type="EMBL" id="JABSTU010000005">
    <property type="protein sequence ID" value="KAH8032187.1"/>
    <property type="molecule type" value="Genomic_DNA"/>
</dbReference>
<dbReference type="VEuPathDB" id="VectorBase:LOC119187720"/>
<reference evidence="3" key="1">
    <citation type="journal article" date="2020" name="Cell">
        <title>Large-Scale Comparative Analyses of Tick Genomes Elucidate Their Genetic Diversity and Vector Capacities.</title>
        <authorList>
            <consortium name="Tick Genome and Microbiome Consortium (TIGMIC)"/>
            <person name="Jia N."/>
            <person name="Wang J."/>
            <person name="Shi W."/>
            <person name="Du L."/>
            <person name="Sun Y."/>
            <person name="Zhan W."/>
            <person name="Jiang J.F."/>
            <person name="Wang Q."/>
            <person name="Zhang B."/>
            <person name="Ji P."/>
            <person name="Bell-Sakyi L."/>
            <person name="Cui X.M."/>
            <person name="Yuan T.T."/>
            <person name="Jiang B.G."/>
            <person name="Yang W.F."/>
            <person name="Lam T.T."/>
            <person name="Chang Q.C."/>
            <person name="Ding S.J."/>
            <person name="Wang X.J."/>
            <person name="Zhu J.G."/>
            <person name="Ruan X.D."/>
            <person name="Zhao L."/>
            <person name="Wei J.T."/>
            <person name="Ye R.Z."/>
            <person name="Que T.C."/>
            <person name="Du C.H."/>
            <person name="Zhou Y.H."/>
            <person name="Cheng J.X."/>
            <person name="Dai P.F."/>
            <person name="Guo W.B."/>
            <person name="Han X.H."/>
            <person name="Huang E.J."/>
            <person name="Li L.F."/>
            <person name="Wei W."/>
            <person name="Gao Y.C."/>
            <person name="Liu J.Z."/>
            <person name="Shao H.Z."/>
            <person name="Wang X."/>
            <person name="Wang C.C."/>
            <person name="Yang T.C."/>
            <person name="Huo Q.B."/>
            <person name="Li W."/>
            <person name="Chen H.Y."/>
            <person name="Chen S.E."/>
            <person name="Zhou L.G."/>
            <person name="Ni X.B."/>
            <person name="Tian J.H."/>
            <person name="Sheng Y."/>
            <person name="Liu T."/>
            <person name="Pan Y.S."/>
            <person name="Xia L.Y."/>
            <person name="Li J."/>
            <person name="Zhao F."/>
            <person name="Cao W.C."/>
        </authorList>
    </citation>
    <scope>NUCLEOTIDE SEQUENCE</scope>
    <source>
        <strain evidence="3">Rmic-2018</strain>
    </source>
</reference>
<feature type="region of interest" description="Disordered" evidence="2">
    <location>
        <begin position="316"/>
        <end position="381"/>
    </location>
</feature>
<feature type="region of interest" description="Disordered" evidence="2">
    <location>
        <begin position="451"/>
        <end position="489"/>
    </location>
</feature>
<protein>
    <recommendedName>
        <fullName evidence="5">CCHC-type domain-containing protein</fullName>
    </recommendedName>
</protein>
<evidence type="ECO:0000256" key="1">
    <source>
        <dbReference type="SAM" id="Coils"/>
    </source>
</evidence>
<evidence type="ECO:0008006" key="5">
    <source>
        <dbReference type="Google" id="ProtNLM"/>
    </source>
</evidence>
<feature type="region of interest" description="Disordered" evidence="2">
    <location>
        <begin position="33"/>
        <end position="65"/>
    </location>
</feature>
<accession>A0A9J6ECG1</accession>
<feature type="compositionally biased region" description="Acidic residues" evidence="2">
    <location>
        <begin position="455"/>
        <end position="467"/>
    </location>
</feature>
<keyword evidence="1" id="KW-0175">Coiled coil</keyword>
<feature type="compositionally biased region" description="Basic residues" evidence="2">
    <location>
        <begin position="56"/>
        <end position="65"/>
    </location>
</feature>
<reference evidence="3" key="2">
    <citation type="submission" date="2021-09" db="EMBL/GenBank/DDBJ databases">
        <authorList>
            <person name="Jia N."/>
            <person name="Wang J."/>
            <person name="Shi W."/>
            <person name="Du L."/>
            <person name="Sun Y."/>
            <person name="Zhan W."/>
            <person name="Jiang J."/>
            <person name="Wang Q."/>
            <person name="Zhang B."/>
            <person name="Ji P."/>
            <person name="Sakyi L.B."/>
            <person name="Cui X."/>
            <person name="Yuan T."/>
            <person name="Jiang B."/>
            <person name="Yang W."/>
            <person name="Lam T.T.-Y."/>
            <person name="Chang Q."/>
            <person name="Ding S."/>
            <person name="Wang X."/>
            <person name="Zhu J."/>
            <person name="Ruan X."/>
            <person name="Zhao L."/>
            <person name="Wei J."/>
            <person name="Que T."/>
            <person name="Du C."/>
            <person name="Cheng J."/>
            <person name="Dai P."/>
            <person name="Han X."/>
            <person name="Huang E."/>
            <person name="Gao Y."/>
            <person name="Liu J."/>
            <person name="Shao H."/>
            <person name="Ye R."/>
            <person name="Li L."/>
            <person name="Wei W."/>
            <person name="Wang X."/>
            <person name="Wang C."/>
            <person name="Huo Q."/>
            <person name="Li W."/>
            <person name="Guo W."/>
            <person name="Chen H."/>
            <person name="Chen S."/>
            <person name="Zhou L."/>
            <person name="Zhou L."/>
            <person name="Ni X."/>
            <person name="Tian J."/>
            <person name="Zhou Y."/>
            <person name="Sheng Y."/>
            <person name="Liu T."/>
            <person name="Pan Y."/>
            <person name="Xia L."/>
            <person name="Li J."/>
            <person name="Zhao F."/>
            <person name="Cao W."/>
        </authorList>
    </citation>
    <scope>NUCLEOTIDE SEQUENCE</scope>
    <source>
        <strain evidence="3">Rmic-2018</strain>
        <tissue evidence="3">Larvae</tissue>
    </source>
</reference>
<proteinExistence type="predicted"/>
<dbReference type="Proteomes" id="UP000821866">
    <property type="component" value="Chromosome 3"/>
</dbReference>
<organism evidence="3 4">
    <name type="scientific">Rhipicephalus microplus</name>
    <name type="common">Cattle tick</name>
    <name type="synonym">Boophilus microplus</name>
    <dbReference type="NCBI Taxonomy" id="6941"/>
    <lineage>
        <taxon>Eukaryota</taxon>
        <taxon>Metazoa</taxon>
        <taxon>Ecdysozoa</taxon>
        <taxon>Arthropoda</taxon>
        <taxon>Chelicerata</taxon>
        <taxon>Arachnida</taxon>
        <taxon>Acari</taxon>
        <taxon>Parasitiformes</taxon>
        <taxon>Ixodida</taxon>
        <taxon>Ixodoidea</taxon>
        <taxon>Ixodidae</taxon>
        <taxon>Rhipicephalinae</taxon>
        <taxon>Rhipicephalus</taxon>
        <taxon>Boophilus</taxon>
    </lineage>
</organism>
<dbReference type="VEuPathDB" id="VectorBase:LOC119161950"/>
<feature type="coiled-coil region" evidence="1">
    <location>
        <begin position="401"/>
        <end position="442"/>
    </location>
</feature>
<keyword evidence="4" id="KW-1185">Reference proteome</keyword>
<evidence type="ECO:0000313" key="4">
    <source>
        <dbReference type="Proteomes" id="UP000821866"/>
    </source>
</evidence>
<gene>
    <name evidence="3" type="ORF">HPB51_023822</name>
</gene>
<feature type="compositionally biased region" description="Polar residues" evidence="2">
    <location>
        <begin position="33"/>
        <end position="44"/>
    </location>
</feature>
<dbReference type="AlphaFoldDB" id="A0A9J6ECG1"/>